<dbReference type="InterPro" id="IPR029063">
    <property type="entry name" value="SAM-dependent_MTases_sf"/>
</dbReference>
<dbReference type="PANTHER" id="PTHR43712:SF2">
    <property type="entry name" value="O-METHYLTRANSFERASE CICE"/>
    <property type="match status" value="1"/>
</dbReference>
<keyword evidence="6" id="KW-1185">Reference proteome</keyword>
<feature type="domain" description="O-methyltransferase C-terminal" evidence="4">
    <location>
        <begin position="220"/>
        <end position="389"/>
    </location>
</feature>
<evidence type="ECO:0000313" key="6">
    <source>
        <dbReference type="Proteomes" id="UP000305067"/>
    </source>
</evidence>
<sequence>MASLTPLLELINTGVANLQSVEKKNNTPIPNLSQPFHPSLEAFRSDPVAAEAAAHVVAAALQLVAILAPPVDSLYAFAVAGSLKTAALRVCHESNVSEILREAGTQGLHVKDIAQRNGLEEKKLARFIRYLASSHIYEEVRPDVFRNNRLSSLLDSGKPSADVISSPTTKHDESNGLGALIAHHLDEVTHAAAYTWENMADPKTAHSYESSHCPLATQLGREINLWDYLAEPEQESRRNRFDLAMKGTQSWQPAAAVLEGLDWDKLPEGSTVVDVGGGVGTSMVPLVENFPGLKIVVQDLPQTIQNARQFWAQKNPQAVAEKRVSMEEQSFFDTQPERDVDVFFMKNIIHDWSDPDSKKILTQLRYAAGKDTKLVLAESIIPYTSRTSEQPTDYKNRVPGSVLKQAPAPLLPSFATAPLIMTTDMIMLILVAGQERTFDHMQALLLSTGWKVNEVRHPASEQVMYSFYIASPA</sequence>
<evidence type="ECO:0000256" key="3">
    <source>
        <dbReference type="ARBA" id="ARBA00022691"/>
    </source>
</evidence>
<dbReference type="OrthoDB" id="2410195at2759"/>
<dbReference type="InterPro" id="IPR001077">
    <property type="entry name" value="COMT_C"/>
</dbReference>
<proteinExistence type="predicted"/>
<dbReference type="AlphaFoldDB" id="A0A5C3QIS7"/>
<dbReference type="InterPro" id="IPR036388">
    <property type="entry name" value="WH-like_DNA-bd_sf"/>
</dbReference>
<evidence type="ECO:0000259" key="4">
    <source>
        <dbReference type="Pfam" id="PF00891"/>
    </source>
</evidence>
<gene>
    <name evidence="5" type="ORF">BDV98DRAFT_530198</name>
</gene>
<dbReference type="Gene3D" id="3.40.50.150">
    <property type="entry name" value="Vaccinia Virus protein VP39"/>
    <property type="match status" value="1"/>
</dbReference>
<dbReference type="PANTHER" id="PTHR43712">
    <property type="entry name" value="PUTATIVE (AFU_ORTHOLOGUE AFUA_4G14580)-RELATED"/>
    <property type="match status" value="1"/>
</dbReference>
<accession>A0A5C3QIS7</accession>
<organism evidence="5 6">
    <name type="scientific">Pterulicium gracile</name>
    <dbReference type="NCBI Taxonomy" id="1884261"/>
    <lineage>
        <taxon>Eukaryota</taxon>
        <taxon>Fungi</taxon>
        <taxon>Dikarya</taxon>
        <taxon>Basidiomycota</taxon>
        <taxon>Agaricomycotina</taxon>
        <taxon>Agaricomycetes</taxon>
        <taxon>Agaricomycetidae</taxon>
        <taxon>Agaricales</taxon>
        <taxon>Pleurotineae</taxon>
        <taxon>Pterulaceae</taxon>
        <taxon>Pterulicium</taxon>
    </lineage>
</organism>
<dbReference type="Proteomes" id="UP000305067">
    <property type="component" value="Unassembled WGS sequence"/>
</dbReference>
<dbReference type="GO" id="GO:0032259">
    <property type="term" value="P:methylation"/>
    <property type="evidence" value="ECO:0007669"/>
    <property type="project" value="UniProtKB-KW"/>
</dbReference>
<dbReference type="SUPFAM" id="SSF46785">
    <property type="entry name" value="Winged helix' DNA-binding domain"/>
    <property type="match status" value="1"/>
</dbReference>
<dbReference type="EMBL" id="ML178825">
    <property type="protein sequence ID" value="TFL01417.1"/>
    <property type="molecule type" value="Genomic_DNA"/>
</dbReference>
<dbReference type="Gene3D" id="1.10.10.10">
    <property type="entry name" value="Winged helix-like DNA-binding domain superfamily/Winged helix DNA-binding domain"/>
    <property type="match status" value="1"/>
</dbReference>
<keyword evidence="3" id="KW-0949">S-adenosyl-L-methionine</keyword>
<protein>
    <submittedName>
        <fullName evidence="5">O-methyltransferase-domain-containing protein</fullName>
    </submittedName>
</protein>
<keyword evidence="1 5" id="KW-0489">Methyltransferase</keyword>
<dbReference type="InterPro" id="IPR016461">
    <property type="entry name" value="COMT-like"/>
</dbReference>
<dbReference type="PROSITE" id="PS51683">
    <property type="entry name" value="SAM_OMT_II"/>
    <property type="match status" value="1"/>
</dbReference>
<reference evidence="5 6" key="1">
    <citation type="journal article" date="2019" name="Nat. Ecol. Evol.">
        <title>Megaphylogeny resolves global patterns of mushroom evolution.</title>
        <authorList>
            <person name="Varga T."/>
            <person name="Krizsan K."/>
            <person name="Foldi C."/>
            <person name="Dima B."/>
            <person name="Sanchez-Garcia M."/>
            <person name="Sanchez-Ramirez S."/>
            <person name="Szollosi G.J."/>
            <person name="Szarkandi J.G."/>
            <person name="Papp V."/>
            <person name="Albert L."/>
            <person name="Andreopoulos W."/>
            <person name="Angelini C."/>
            <person name="Antonin V."/>
            <person name="Barry K.W."/>
            <person name="Bougher N.L."/>
            <person name="Buchanan P."/>
            <person name="Buyck B."/>
            <person name="Bense V."/>
            <person name="Catcheside P."/>
            <person name="Chovatia M."/>
            <person name="Cooper J."/>
            <person name="Damon W."/>
            <person name="Desjardin D."/>
            <person name="Finy P."/>
            <person name="Geml J."/>
            <person name="Haridas S."/>
            <person name="Hughes K."/>
            <person name="Justo A."/>
            <person name="Karasinski D."/>
            <person name="Kautmanova I."/>
            <person name="Kiss B."/>
            <person name="Kocsube S."/>
            <person name="Kotiranta H."/>
            <person name="LaButti K.M."/>
            <person name="Lechner B.E."/>
            <person name="Liimatainen K."/>
            <person name="Lipzen A."/>
            <person name="Lukacs Z."/>
            <person name="Mihaltcheva S."/>
            <person name="Morgado L.N."/>
            <person name="Niskanen T."/>
            <person name="Noordeloos M.E."/>
            <person name="Ohm R.A."/>
            <person name="Ortiz-Santana B."/>
            <person name="Ovrebo C."/>
            <person name="Racz N."/>
            <person name="Riley R."/>
            <person name="Savchenko A."/>
            <person name="Shiryaev A."/>
            <person name="Soop K."/>
            <person name="Spirin V."/>
            <person name="Szebenyi C."/>
            <person name="Tomsovsky M."/>
            <person name="Tulloss R.E."/>
            <person name="Uehling J."/>
            <person name="Grigoriev I.V."/>
            <person name="Vagvolgyi C."/>
            <person name="Papp T."/>
            <person name="Martin F.M."/>
            <person name="Miettinen O."/>
            <person name="Hibbett D.S."/>
            <person name="Nagy L.G."/>
        </authorList>
    </citation>
    <scope>NUCLEOTIDE SEQUENCE [LARGE SCALE GENOMIC DNA]</scope>
    <source>
        <strain evidence="5 6">CBS 309.79</strain>
    </source>
</reference>
<name>A0A5C3QIS7_9AGAR</name>
<dbReference type="GO" id="GO:0008171">
    <property type="term" value="F:O-methyltransferase activity"/>
    <property type="evidence" value="ECO:0007669"/>
    <property type="project" value="InterPro"/>
</dbReference>
<evidence type="ECO:0000256" key="1">
    <source>
        <dbReference type="ARBA" id="ARBA00022603"/>
    </source>
</evidence>
<evidence type="ECO:0000256" key="2">
    <source>
        <dbReference type="ARBA" id="ARBA00022679"/>
    </source>
</evidence>
<keyword evidence="2 5" id="KW-0808">Transferase</keyword>
<dbReference type="Pfam" id="PF00891">
    <property type="entry name" value="Methyltransf_2"/>
    <property type="match status" value="1"/>
</dbReference>
<evidence type="ECO:0000313" key="5">
    <source>
        <dbReference type="EMBL" id="TFL01417.1"/>
    </source>
</evidence>
<dbReference type="SUPFAM" id="SSF53335">
    <property type="entry name" value="S-adenosyl-L-methionine-dependent methyltransferases"/>
    <property type="match status" value="1"/>
</dbReference>
<dbReference type="InterPro" id="IPR036390">
    <property type="entry name" value="WH_DNA-bd_sf"/>
</dbReference>